<dbReference type="PANTHER" id="PTHR11923">
    <property type="entry name" value="SCAVENGER RECEPTOR CLASS B TYPE-1 SR-B1"/>
    <property type="match status" value="1"/>
</dbReference>
<protein>
    <submittedName>
        <fullName evidence="8">Uncharacterized protein</fullName>
    </submittedName>
</protein>
<gene>
    <name evidence="8" type="ORF">GCK72_008772</name>
</gene>
<dbReference type="RefSeq" id="XP_053586614.1">
    <property type="nucleotide sequence ID" value="XM_053727037.1"/>
</dbReference>
<comment type="caution">
    <text evidence="8">The sequence shown here is derived from an EMBL/GenBank/DDBJ whole genome shotgun (WGS) entry which is preliminary data.</text>
</comment>
<evidence type="ECO:0000256" key="3">
    <source>
        <dbReference type="ARBA" id="ARBA00022692"/>
    </source>
</evidence>
<evidence type="ECO:0000256" key="1">
    <source>
        <dbReference type="ARBA" id="ARBA00004370"/>
    </source>
</evidence>
<keyword evidence="6" id="KW-0325">Glycoprotein</keyword>
<dbReference type="PRINTS" id="PR01609">
    <property type="entry name" value="CD36FAMILY"/>
</dbReference>
<comment type="similarity">
    <text evidence="2">Belongs to the CD36 family.</text>
</comment>
<dbReference type="CTD" id="9806679"/>
<dbReference type="GO" id="GO:0016020">
    <property type="term" value="C:membrane"/>
    <property type="evidence" value="ECO:0007669"/>
    <property type="project" value="UniProtKB-SubCell"/>
</dbReference>
<accession>A0A6A5H1S0</accession>
<dbReference type="GeneID" id="9806679"/>
<feature type="transmembrane region" description="Helical" evidence="7">
    <location>
        <begin position="28"/>
        <end position="50"/>
    </location>
</feature>
<evidence type="ECO:0000313" key="8">
    <source>
        <dbReference type="EMBL" id="KAF1760523.1"/>
    </source>
</evidence>
<evidence type="ECO:0000313" key="9">
    <source>
        <dbReference type="Proteomes" id="UP000483820"/>
    </source>
</evidence>
<reference evidence="8 9" key="1">
    <citation type="submission" date="2019-12" db="EMBL/GenBank/DDBJ databases">
        <title>Chromosome-level assembly of the Caenorhabditis remanei genome.</title>
        <authorList>
            <person name="Teterina A.A."/>
            <person name="Willis J.H."/>
            <person name="Phillips P.C."/>
        </authorList>
    </citation>
    <scope>NUCLEOTIDE SEQUENCE [LARGE SCALE GENOMIC DNA]</scope>
    <source>
        <strain evidence="8 9">PX506</strain>
        <tissue evidence="8">Whole organism</tissue>
    </source>
</reference>
<dbReference type="InterPro" id="IPR002159">
    <property type="entry name" value="CD36_fam"/>
</dbReference>
<keyword evidence="3 7" id="KW-0812">Transmembrane</keyword>
<evidence type="ECO:0000256" key="5">
    <source>
        <dbReference type="ARBA" id="ARBA00023136"/>
    </source>
</evidence>
<keyword evidence="5 7" id="KW-0472">Membrane</keyword>
<organism evidence="8 9">
    <name type="scientific">Caenorhabditis remanei</name>
    <name type="common">Caenorhabditis vulgaris</name>
    <dbReference type="NCBI Taxonomy" id="31234"/>
    <lineage>
        <taxon>Eukaryota</taxon>
        <taxon>Metazoa</taxon>
        <taxon>Ecdysozoa</taxon>
        <taxon>Nematoda</taxon>
        <taxon>Chromadorea</taxon>
        <taxon>Rhabditida</taxon>
        <taxon>Rhabditina</taxon>
        <taxon>Rhabditomorpha</taxon>
        <taxon>Rhabditoidea</taxon>
        <taxon>Rhabditidae</taxon>
        <taxon>Peloderinae</taxon>
        <taxon>Caenorhabditis</taxon>
    </lineage>
</organism>
<name>A0A6A5H1S0_CAERE</name>
<evidence type="ECO:0000256" key="7">
    <source>
        <dbReference type="SAM" id="Phobius"/>
    </source>
</evidence>
<dbReference type="GO" id="GO:0005044">
    <property type="term" value="F:scavenger receptor activity"/>
    <property type="evidence" value="ECO:0007669"/>
    <property type="project" value="TreeGrafter"/>
</dbReference>
<dbReference type="GO" id="GO:0005737">
    <property type="term" value="C:cytoplasm"/>
    <property type="evidence" value="ECO:0007669"/>
    <property type="project" value="TreeGrafter"/>
</dbReference>
<dbReference type="KEGG" id="crq:GCK72_008772"/>
<keyword evidence="4 7" id="KW-1133">Transmembrane helix</keyword>
<dbReference type="Proteomes" id="UP000483820">
    <property type="component" value="Chromosome III"/>
</dbReference>
<dbReference type="EMBL" id="WUAV01000003">
    <property type="protein sequence ID" value="KAF1760523.1"/>
    <property type="molecule type" value="Genomic_DNA"/>
</dbReference>
<proteinExistence type="inferred from homology"/>
<evidence type="ECO:0000256" key="6">
    <source>
        <dbReference type="ARBA" id="ARBA00023180"/>
    </source>
</evidence>
<feature type="transmembrane region" description="Helical" evidence="7">
    <location>
        <begin position="494"/>
        <end position="514"/>
    </location>
</feature>
<comment type="subcellular location">
    <subcellularLocation>
        <location evidence="1">Membrane</location>
    </subcellularLocation>
</comment>
<sequence length="628" mass="71819">MPSSSNASNGTSSSAPIASKFSSKRMTCCQLAISAILIGLGSFLLFGSLITHTVVVPNVVKSSIEDNSRLINGSILWKKWTVPDYRIRFNLFVYSMKNPDEFMNGAIPEVSGSGPYVFDKKLENRVVSAENGTVKYQRFLSYFFNEQESCQTCILGNRIWVPNMIYQKFVEAASTEGMKAAATTLLSQTAFLEVEVEELLFEGYKDPFLDKVCEIPFMNFVCEAILDVPERIGLFFEANNTASKMYEIDDGTRDPTNLGKILKYDEEPLLDETWWSTEESLKIRGTDGSLFHPFLSKNEKLYVYVAELCRSIWLEFKEEVEYRGLKAYRYVVPPEVFDVTYPGNEGYCNPSDKQFFSSQNDSVGCLPKGLLEISKCQKSQPPITISLPNFLYAPSEVRESVKGLNGTDDIRDSIVVDIEPRVGAVLYARRVSQVNIEMWKGKNLTFPVNLKKMKSALIPVIILHETSEIDDDSLETIRSQLYETESIAYTSCNIMMIIGAIVLLLGFLFLAFSYQEEHEKKLRKCLYVSRCKSLKGFRRDLTWRHPHDVEDELETYHLDEFDGFMKMLRKKERVISSLEEQYFPGVITCYPEDIAEFFEKRWKRIKKSFVSAKNNICNCFKRSPAINQ</sequence>
<dbReference type="AlphaFoldDB" id="A0A6A5H1S0"/>
<dbReference type="PANTHER" id="PTHR11923:SF103">
    <property type="entry name" value="SCAVENGER RECEPTOR (CD36 FAMILY) RELATED"/>
    <property type="match status" value="1"/>
</dbReference>
<evidence type="ECO:0000256" key="4">
    <source>
        <dbReference type="ARBA" id="ARBA00022989"/>
    </source>
</evidence>
<dbReference type="Pfam" id="PF01130">
    <property type="entry name" value="CD36"/>
    <property type="match status" value="1"/>
</dbReference>
<evidence type="ECO:0000256" key="2">
    <source>
        <dbReference type="ARBA" id="ARBA00010532"/>
    </source>
</evidence>